<dbReference type="EMBL" id="BAABCQ010000009">
    <property type="protein sequence ID" value="GAA3957040.1"/>
    <property type="molecule type" value="Genomic_DNA"/>
</dbReference>
<organism evidence="1 2">
    <name type="scientific">Streptomyces marokkonensis</name>
    <dbReference type="NCBI Taxonomy" id="324855"/>
    <lineage>
        <taxon>Bacteria</taxon>
        <taxon>Bacillati</taxon>
        <taxon>Actinomycetota</taxon>
        <taxon>Actinomycetes</taxon>
        <taxon>Kitasatosporales</taxon>
        <taxon>Streptomycetaceae</taxon>
        <taxon>Streptomyces</taxon>
    </lineage>
</organism>
<reference evidence="2" key="1">
    <citation type="journal article" date="2019" name="Int. J. Syst. Evol. Microbiol.">
        <title>The Global Catalogue of Microorganisms (GCM) 10K type strain sequencing project: providing services to taxonomists for standard genome sequencing and annotation.</title>
        <authorList>
            <consortium name="The Broad Institute Genomics Platform"/>
            <consortium name="The Broad Institute Genome Sequencing Center for Infectious Disease"/>
            <person name="Wu L."/>
            <person name="Ma J."/>
        </authorList>
    </citation>
    <scope>NUCLEOTIDE SEQUENCE [LARGE SCALE GENOMIC DNA]</scope>
    <source>
        <strain evidence="2">JCM 17027</strain>
    </source>
</reference>
<protein>
    <submittedName>
        <fullName evidence="1">Uncharacterized protein</fullName>
    </submittedName>
</protein>
<name>A0ABP7NZ67_9ACTN</name>
<keyword evidence="2" id="KW-1185">Reference proteome</keyword>
<comment type="caution">
    <text evidence="1">The sequence shown here is derived from an EMBL/GenBank/DDBJ whole genome shotgun (WGS) entry which is preliminary data.</text>
</comment>
<evidence type="ECO:0000313" key="2">
    <source>
        <dbReference type="Proteomes" id="UP001500034"/>
    </source>
</evidence>
<accession>A0ABP7NZ67</accession>
<evidence type="ECO:0000313" key="1">
    <source>
        <dbReference type="EMBL" id="GAA3957040.1"/>
    </source>
</evidence>
<dbReference type="RefSeq" id="WP_345589162.1">
    <property type="nucleotide sequence ID" value="NZ_BAABCQ010000009.1"/>
</dbReference>
<gene>
    <name evidence="1" type="ORF">GCM10022384_07670</name>
</gene>
<proteinExistence type="predicted"/>
<sequence length="65" mass="7242">MTTEEDEREAHATAIAQLLGSAETTTEMNALTRVGLRAGFLWRCPTCKEPKYANRETCCDKPRPA</sequence>
<dbReference type="Proteomes" id="UP001500034">
    <property type="component" value="Unassembled WGS sequence"/>
</dbReference>